<dbReference type="Proteomes" id="UP000232163">
    <property type="component" value="Unassembled WGS sequence"/>
</dbReference>
<name>A0A2N9VW26_9HYPH</name>
<organism evidence="2 3">
    <name type="scientific">Phyllobacterium zundukense</name>
    <dbReference type="NCBI Taxonomy" id="1867719"/>
    <lineage>
        <taxon>Bacteria</taxon>
        <taxon>Pseudomonadati</taxon>
        <taxon>Pseudomonadota</taxon>
        <taxon>Alphaproteobacteria</taxon>
        <taxon>Hyphomicrobiales</taxon>
        <taxon>Phyllobacteriaceae</taxon>
        <taxon>Phyllobacterium</taxon>
    </lineage>
</organism>
<feature type="region of interest" description="Disordered" evidence="1">
    <location>
        <begin position="30"/>
        <end position="68"/>
    </location>
</feature>
<accession>A0A2N9VW26</accession>
<evidence type="ECO:0000313" key="2">
    <source>
        <dbReference type="EMBL" id="PIO43694.1"/>
    </source>
</evidence>
<dbReference type="OrthoDB" id="8450536at2"/>
<sequence>MDERRSSQDMAEELSKLLYGKYDWLSRFSSGREKRPDHDIERMERERDVLTQAASDYRRAAERDRGAA</sequence>
<feature type="compositionally biased region" description="Basic and acidic residues" evidence="1">
    <location>
        <begin position="30"/>
        <end position="49"/>
    </location>
</feature>
<reference evidence="2 3" key="1">
    <citation type="journal article" date="2017" name="Int J Environ Stud">
        <title>Does the Miocene-Pliocene relict legume Oxytropis triphylla form nitrogen-fixing nodules with a combination of bacterial strains?</title>
        <authorList>
            <person name="Safronova V."/>
            <person name="Belimov A."/>
            <person name="Sazanova A."/>
            <person name="Kuznetsova I."/>
            <person name="Popova J."/>
            <person name="Andronov E."/>
            <person name="Verkhozina A."/>
            <person name="Tikhonovich I."/>
        </authorList>
    </citation>
    <scope>NUCLEOTIDE SEQUENCE [LARGE SCALE GENOMIC DNA]</scope>
    <source>
        <strain evidence="2 3">Tri-38</strain>
    </source>
</reference>
<dbReference type="EMBL" id="MZMT01000037">
    <property type="protein sequence ID" value="PIO43694.1"/>
    <property type="molecule type" value="Genomic_DNA"/>
</dbReference>
<feature type="compositionally biased region" description="Basic and acidic residues" evidence="1">
    <location>
        <begin position="56"/>
        <end position="68"/>
    </location>
</feature>
<keyword evidence="3" id="KW-1185">Reference proteome</keyword>
<dbReference type="AlphaFoldDB" id="A0A2N9VW26"/>
<comment type="caution">
    <text evidence="2">The sequence shown here is derived from an EMBL/GenBank/DDBJ whole genome shotgun (WGS) entry which is preliminary data.</text>
</comment>
<protein>
    <submittedName>
        <fullName evidence="2">Uncharacterized protein</fullName>
    </submittedName>
</protein>
<dbReference type="KEGG" id="pht:BLM14_07120"/>
<dbReference type="RefSeq" id="WP_099998752.1">
    <property type="nucleotide sequence ID" value="NZ_CP017940.1"/>
</dbReference>
<gene>
    <name evidence="2" type="ORF">B5P45_17505</name>
</gene>
<evidence type="ECO:0000256" key="1">
    <source>
        <dbReference type="SAM" id="MobiDB-lite"/>
    </source>
</evidence>
<evidence type="ECO:0000313" key="3">
    <source>
        <dbReference type="Proteomes" id="UP000232163"/>
    </source>
</evidence>
<proteinExistence type="predicted"/>